<organism evidence="2 3">
    <name type="scientific">Actinomycetospora flava</name>
    <dbReference type="NCBI Taxonomy" id="3129232"/>
    <lineage>
        <taxon>Bacteria</taxon>
        <taxon>Bacillati</taxon>
        <taxon>Actinomycetota</taxon>
        <taxon>Actinomycetes</taxon>
        <taxon>Pseudonocardiales</taxon>
        <taxon>Pseudonocardiaceae</taxon>
        <taxon>Actinomycetospora</taxon>
    </lineage>
</organism>
<dbReference type="RefSeq" id="WP_337706720.1">
    <property type="nucleotide sequence ID" value="NZ_JBBEGM010000017.1"/>
</dbReference>
<reference evidence="2 3" key="1">
    <citation type="submission" date="2024-03" db="EMBL/GenBank/DDBJ databases">
        <title>Actinomycetospora sp. OC33-EN07, a novel actinomycete isolated from wild orchid (Aerides multiflora).</title>
        <authorList>
            <person name="Suriyachadkun C."/>
        </authorList>
    </citation>
    <scope>NUCLEOTIDE SEQUENCE [LARGE SCALE GENOMIC DNA]</scope>
    <source>
        <strain evidence="2 3">OC33-EN07</strain>
    </source>
</reference>
<protein>
    <recommendedName>
        <fullName evidence="4">DUF998 domain-containing protein</fullName>
    </recommendedName>
</protein>
<keyword evidence="1" id="KW-1133">Transmembrane helix</keyword>
<accession>A0ABU8MDS9</accession>
<proteinExistence type="predicted"/>
<dbReference type="Proteomes" id="UP001369736">
    <property type="component" value="Unassembled WGS sequence"/>
</dbReference>
<feature type="transmembrane region" description="Helical" evidence="1">
    <location>
        <begin position="77"/>
        <end position="95"/>
    </location>
</feature>
<feature type="transmembrane region" description="Helical" evidence="1">
    <location>
        <begin position="163"/>
        <end position="187"/>
    </location>
</feature>
<feature type="transmembrane region" description="Helical" evidence="1">
    <location>
        <begin position="47"/>
        <end position="70"/>
    </location>
</feature>
<keyword evidence="3" id="KW-1185">Reference proteome</keyword>
<keyword evidence="1" id="KW-0812">Transmembrane</keyword>
<name>A0ABU8MDS9_9PSEU</name>
<comment type="caution">
    <text evidence="2">The sequence shown here is derived from an EMBL/GenBank/DDBJ whole genome shotgun (WGS) entry which is preliminary data.</text>
</comment>
<keyword evidence="1" id="KW-0472">Membrane</keyword>
<evidence type="ECO:0008006" key="4">
    <source>
        <dbReference type="Google" id="ProtNLM"/>
    </source>
</evidence>
<feature type="transmembrane region" description="Helical" evidence="1">
    <location>
        <begin position="12"/>
        <end position="35"/>
    </location>
</feature>
<dbReference type="EMBL" id="JBBEGM010000017">
    <property type="protein sequence ID" value="MEJ2865346.1"/>
    <property type="molecule type" value="Genomic_DNA"/>
</dbReference>
<feature type="transmembrane region" description="Helical" evidence="1">
    <location>
        <begin position="138"/>
        <end position="157"/>
    </location>
</feature>
<evidence type="ECO:0000256" key="1">
    <source>
        <dbReference type="SAM" id="Phobius"/>
    </source>
</evidence>
<evidence type="ECO:0000313" key="2">
    <source>
        <dbReference type="EMBL" id="MEJ2865346.1"/>
    </source>
</evidence>
<evidence type="ECO:0000313" key="3">
    <source>
        <dbReference type="Proteomes" id="UP001369736"/>
    </source>
</evidence>
<gene>
    <name evidence="2" type="ORF">WCD58_29585</name>
</gene>
<feature type="transmembrane region" description="Helical" evidence="1">
    <location>
        <begin position="107"/>
        <end position="126"/>
    </location>
</feature>
<sequence>MDTTATPRNGFARNAGFIGIGGGLLGAAFAAYELATLPYEVSLATNTLAAVAHLAMIIGLAGVAALGAAGSGRWGRIGIGVAIAGFVVLTGAELIEPFDEATAAMPFEVAPLVIGLGMLLAGVAVLRAHRWSSWRRIVPLVIGAYVFVVFLPVAIAVATEAGFWAALVGWFLGYAALGLAVVVEASVPVGSRERARVA</sequence>